<name>A0A645HGV2_9ZZZZ</name>
<gene>
    <name evidence="1" type="ORF">SDC9_185327</name>
</gene>
<accession>A0A645HGV2</accession>
<evidence type="ECO:0000313" key="1">
    <source>
        <dbReference type="EMBL" id="MPN37806.1"/>
    </source>
</evidence>
<organism evidence="1">
    <name type="scientific">bioreactor metagenome</name>
    <dbReference type="NCBI Taxonomy" id="1076179"/>
    <lineage>
        <taxon>unclassified sequences</taxon>
        <taxon>metagenomes</taxon>
        <taxon>ecological metagenomes</taxon>
    </lineage>
</organism>
<protein>
    <submittedName>
        <fullName evidence="1">Uncharacterized protein</fullName>
    </submittedName>
</protein>
<reference evidence="1" key="1">
    <citation type="submission" date="2019-08" db="EMBL/GenBank/DDBJ databases">
        <authorList>
            <person name="Kucharzyk K."/>
            <person name="Murdoch R.W."/>
            <person name="Higgins S."/>
            <person name="Loffler F."/>
        </authorList>
    </citation>
    <scope>NUCLEOTIDE SEQUENCE</scope>
</reference>
<sequence length="182" mass="20053">MATAEKLHHARARFIRFGVKAVGLNRPVIEFRAGAVDFAGPGDRNIFRVAGADQVLAAVFRLAHAKARIVEVIVILRPGRTDQAGSRAQMQFDIAFEPERPARINPRFQHHAPAPGGICRVDRPLHGKSEIFFYHKVHKKLSIAFYFTIKNHCFRNSSRGKFASASAAAFFGSCASSILSAV</sequence>
<comment type="caution">
    <text evidence="1">The sequence shown here is derived from an EMBL/GenBank/DDBJ whole genome shotgun (WGS) entry which is preliminary data.</text>
</comment>
<dbReference type="AlphaFoldDB" id="A0A645HGV2"/>
<dbReference type="EMBL" id="VSSQ01092672">
    <property type="protein sequence ID" value="MPN37806.1"/>
    <property type="molecule type" value="Genomic_DNA"/>
</dbReference>
<proteinExistence type="predicted"/>